<proteinExistence type="predicted"/>
<name>A0A420WDY9_9PROT</name>
<dbReference type="Proteomes" id="UP000282211">
    <property type="component" value="Unassembled WGS sequence"/>
</dbReference>
<organism evidence="1 2">
    <name type="scientific">Litorimonas taeanensis</name>
    <dbReference type="NCBI Taxonomy" id="568099"/>
    <lineage>
        <taxon>Bacteria</taxon>
        <taxon>Pseudomonadati</taxon>
        <taxon>Pseudomonadota</taxon>
        <taxon>Alphaproteobacteria</taxon>
        <taxon>Maricaulales</taxon>
        <taxon>Robiginitomaculaceae</taxon>
    </lineage>
</organism>
<protein>
    <submittedName>
        <fullName evidence="1">Uncharacterized protein</fullName>
    </submittedName>
</protein>
<comment type="caution">
    <text evidence="1">The sequence shown here is derived from an EMBL/GenBank/DDBJ whole genome shotgun (WGS) entry which is preliminary data.</text>
</comment>
<evidence type="ECO:0000313" key="1">
    <source>
        <dbReference type="EMBL" id="RKQ69244.1"/>
    </source>
</evidence>
<dbReference type="RefSeq" id="WP_121101612.1">
    <property type="nucleotide sequence ID" value="NZ_RBII01000002.1"/>
</dbReference>
<dbReference type="EMBL" id="RBII01000002">
    <property type="protein sequence ID" value="RKQ69244.1"/>
    <property type="molecule type" value="Genomic_DNA"/>
</dbReference>
<dbReference type="AlphaFoldDB" id="A0A420WDY9"/>
<sequence>MGPSSNLPIMPYPAFQIGRYEAVATEIVDTTKAINAAQNTSTISEDSNARSEPTRLAVMDNISSAGAVDSQEAVSNAPSIALTQSLEQTTLKGDKTLDIYT</sequence>
<keyword evidence="2" id="KW-1185">Reference proteome</keyword>
<accession>A0A420WDY9</accession>
<gene>
    <name evidence="1" type="ORF">DES40_2043</name>
</gene>
<dbReference type="InParanoid" id="A0A420WDY9"/>
<reference evidence="1 2" key="1">
    <citation type="submission" date="2018-10" db="EMBL/GenBank/DDBJ databases">
        <title>Genomic Encyclopedia of Type Strains, Phase IV (KMG-IV): sequencing the most valuable type-strain genomes for metagenomic binning, comparative biology and taxonomic classification.</title>
        <authorList>
            <person name="Goeker M."/>
        </authorList>
    </citation>
    <scope>NUCLEOTIDE SEQUENCE [LARGE SCALE GENOMIC DNA]</scope>
    <source>
        <strain evidence="1 2">DSM 22008</strain>
    </source>
</reference>
<evidence type="ECO:0000313" key="2">
    <source>
        <dbReference type="Proteomes" id="UP000282211"/>
    </source>
</evidence>